<feature type="compositionally biased region" description="Basic and acidic residues" evidence="1">
    <location>
        <begin position="264"/>
        <end position="277"/>
    </location>
</feature>
<reference evidence="2 3" key="1">
    <citation type="submission" date="2023-01" db="EMBL/GenBank/DDBJ databases">
        <title>Analysis of 21 Apiospora genomes using comparative genomics revels a genus with tremendous synthesis potential of carbohydrate active enzymes and secondary metabolites.</title>
        <authorList>
            <person name="Sorensen T."/>
        </authorList>
    </citation>
    <scope>NUCLEOTIDE SEQUENCE [LARGE SCALE GENOMIC DNA]</scope>
    <source>
        <strain evidence="2 3">CBS 24483</strain>
    </source>
</reference>
<dbReference type="PANTHER" id="PTHR40132:SF1">
    <property type="entry name" value="PRE-MRNA-SPLICING FACTOR 38B"/>
    <property type="match status" value="1"/>
</dbReference>
<feature type="compositionally biased region" description="Basic and acidic residues" evidence="1">
    <location>
        <begin position="81"/>
        <end position="113"/>
    </location>
</feature>
<proteinExistence type="predicted"/>
<feature type="compositionally biased region" description="Basic and acidic residues" evidence="1">
    <location>
        <begin position="199"/>
        <end position="216"/>
    </location>
</feature>
<keyword evidence="3" id="KW-1185">Reference proteome</keyword>
<evidence type="ECO:0000313" key="2">
    <source>
        <dbReference type="EMBL" id="KAK7946055.1"/>
    </source>
</evidence>
<feature type="compositionally biased region" description="Basic and acidic residues" evidence="1">
    <location>
        <begin position="179"/>
        <end position="191"/>
    </location>
</feature>
<dbReference type="Proteomes" id="UP001391051">
    <property type="component" value="Unassembled WGS sequence"/>
</dbReference>
<dbReference type="GeneID" id="92079660"/>
<sequence>MPPKHELLTDDYVADVLAKEAADCSLKYSAMGLEAFNQPSKRPAHQPKPNTRFLNSIIRDTTNHNRALLAKESADSAQRLRSLDRSKENERQSEQDRHRRQRPDPKDTRKRMLGDIAAIIGDSSKKRRVDDGTDRFAARAKSTRDTASDAPKTELRIKGRSSRRDEDSLESRSGSNRNARKELFADPDARDPASSSTSSRRDSTRELFADHDERHGLTRPRRRRSHSRDRRDREDKPSSSSSRHRHHSTRDRDNVGESSTSSSRYRERRGSHSKDASPPHSHSRRARSPVATKDDELDSDPLEDMIGPAPATQQQPVRKRGRGAVAGTSGIDRRFASDYDPKVDVALDADAEDDDWGTSLEALRDRQRWKQQGGDRLRAAGFSEEQVKKWERGGQDGWGSREEDVRWVKHSEEREWDRGKSATLLGDGTLD</sequence>
<dbReference type="RefSeq" id="XP_066696089.1">
    <property type="nucleotide sequence ID" value="XM_066846598.1"/>
</dbReference>
<feature type="compositionally biased region" description="Basic residues" evidence="1">
    <location>
        <begin position="217"/>
        <end position="228"/>
    </location>
</feature>
<feature type="compositionally biased region" description="Basic and acidic residues" evidence="1">
    <location>
        <begin position="128"/>
        <end position="170"/>
    </location>
</feature>
<gene>
    <name evidence="2" type="ORF">PG986_010376</name>
</gene>
<protein>
    <recommendedName>
        <fullName evidence="4">Pre-mRNA-splicing factor 38B</fullName>
    </recommendedName>
</protein>
<name>A0ABR1Q225_9PEZI</name>
<organism evidence="2 3">
    <name type="scientific">Apiospora aurea</name>
    <dbReference type="NCBI Taxonomy" id="335848"/>
    <lineage>
        <taxon>Eukaryota</taxon>
        <taxon>Fungi</taxon>
        <taxon>Dikarya</taxon>
        <taxon>Ascomycota</taxon>
        <taxon>Pezizomycotina</taxon>
        <taxon>Sordariomycetes</taxon>
        <taxon>Xylariomycetidae</taxon>
        <taxon>Amphisphaeriales</taxon>
        <taxon>Apiosporaceae</taxon>
        <taxon>Apiospora</taxon>
    </lineage>
</organism>
<dbReference type="EMBL" id="JAQQWE010000007">
    <property type="protein sequence ID" value="KAK7946055.1"/>
    <property type="molecule type" value="Genomic_DNA"/>
</dbReference>
<feature type="region of interest" description="Disordered" evidence="1">
    <location>
        <begin position="73"/>
        <end position="336"/>
    </location>
</feature>
<accession>A0ABR1Q225</accession>
<evidence type="ECO:0000313" key="3">
    <source>
        <dbReference type="Proteomes" id="UP001391051"/>
    </source>
</evidence>
<evidence type="ECO:0008006" key="4">
    <source>
        <dbReference type="Google" id="ProtNLM"/>
    </source>
</evidence>
<dbReference type="PANTHER" id="PTHR40132">
    <property type="entry name" value="PRE-MRNA-SPLICING FACTOR 38B"/>
    <property type="match status" value="1"/>
</dbReference>
<evidence type="ECO:0000256" key="1">
    <source>
        <dbReference type="SAM" id="MobiDB-lite"/>
    </source>
</evidence>
<comment type="caution">
    <text evidence="2">The sequence shown here is derived from an EMBL/GenBank/DDBJ whole genome shotgun (WGS) entry which is preliminary data.</text>
</comment>